<gene>
    <name evidence="7" type="primary">ytaF</name>
    <name evidence="7" type="ORF">JD108_02065</name>
    <name evidence="8" type="ORF">KDJ56_02065</name>
</gene>
<dbReference type="EMBL" id="CP073708">
    <property type="protein sequence ID" value="QUO41879.1"/>
    <property type="molecule type" value="Genomic_DNA"/>
</dbReference>
<accession>A0A7T5ELH5</accession>
<feature type="region of interest" description="Disordered" evidence="5">
    <location>
        <begin position="1"/>
        <end position="22"/>
    </location>
</feature>
<keyword evidence="2 6" id="KW-0812">Transmembrane</keyword>
<proteinExistence type="predicted"/>
<sequence length="252" mass="27055">MSPYLPQPHSQTGTTAKPGAYSKGQREKEVIASMSGWLSLLLVSLAISMDSVTVGLTYGLRNMRIPLASLAVVAGCSFAVVYGVMWAGSTLVDWLTPEWGKQIGAAVLIGMGLITLWRLISDRSDENQREETETADQDGPAVVSQFRIFGLIIQILKDPSHADTDKSGHIMGWEAVMLGLALSLDAFGAGISLTFLGYPPLSVAACIALMSGGLLLLGISLGRQAGRYKWLSRVTWFPPLLLICIGLVKFIT</sequence>
<reference evidence="8" key="2">
    <citation type="submission" date="2021-04" db="EMBL/GenBank/DDBJ databases">
        <title>Brevibacillus composti FJAT-54423, complete genome.</title>
        <authorList>
            <person name="Tang R."/>
        </authorList>
    </citation>
    <scope>NUCLEOTIDE SEQUENCE</scope>
    <source>
        <strain evidence="8">FJAT-54424</strain>
    </source>
</reference>
<dbReference type="Pfam" id="PF02659">
    <property type="entry name" value="Mntp"/>
    <property type="match status" value="2"/>
</dbReference>
<feature type="transmembrane region" description="Helical" evidence="6">
    <location>
        <begin position="234"/>
        <end position="251"/>
    </location>
</feature>
<dbReference type="PANTHER" id="PTHR35529">
    <property type="entry name" value="MANGANESE EFFLUX PUMP MNTP-RELATED"/>
    <property type="match status" value="1"/>
</dbReference>
<reference evidence="7 9" key="1">
    <citation type="submission" date="2020-12" db="EMBL/GenBank/DDBJ databases">
        <title>strain FJAT-54423T represents a novel species of the genus Brevibacillus.</title>
        <authorList>
            <person name="Tang R."/>
        </authorList>
    </citation>
    <scope>NUCLEOTIDE SEQUENCE [LARGE SCALE GENOMIC DNA]</scope>
    <source>
        <strain evidence="7 9">FJAT-54423</strain>
    </source>
</reference>
<dbReference type="Proteomes" id="UP000595847">
    <property type="component" value="Chromosome"/>
</dbReference>
<evidence type="ECO:0000256" key="4">
    <source>
        <dbReference type="ARBA" id="ARBA00023136"/>
    </source>
</evidence>
<evidence type="ECO:0000256" key="3">
    <source>
        <dbReference type="ARBA" id="ARBA00022989"/>
    </source>
</evidence>
<evidence type="ECO:0000256" key="2">
    <source>
        <dbReference type="ARBA" id="ARBA00022692"/>
    </source>
</evidence>
<feature type="transmembrane region" description="Helical" evidence="6">
    <location>
        <begin position="37"/>
        <end position="60"/>
    </location>
</feature>
<feature type="transmembrane region" description="Helical" evidence="6">
    <location>
        <begin position="99"/>
        <end position="120"/>
    </location>
</feature>
<keyword evidence="4 6" id="KW-0472">Membrane</keyword>
<dbReference type="EMBL" id="CP066308">
    <property type="protein sequence ID" value="QQE74794.1"/>
    <property type="molecule type" value="Genomic_DNA"/>
</dbReference>
<dbReference type="AlphaFoldDB" id="A0A7T5ELH5"/>
<keyword evidence="3 6" id="KW-1133">Transmembrane helix</keyword>
<feature type="transmembrane region" description="Helical" evidence="6">
    <location>
        <begin position="201"/>
        <end position="222"/>
    </location>
</feature>
<dbReference type="Proteomes" id="UP000677234">
    <property type="component" value="Chromosome"/>
</dbReference>
<feature type="transmembrane region" description="Helical" evidence="6">
    <location>
        <begin position="175"/>
        <end position="195"/>
    </location>
</feature>
<dbReference type="InterPro" id="IPR014205">
    <property type="entry name" value="Spore_YtaF"/>
</dbReference>
<evidence type="ECO:0000313" key="10">
    <source>
        <dbReference type="Proteomes" id="UP000677234"/>
    </source>
</evidence>
<evidence type="ECO:0000313" key="7">
    <source>
        <dbReference type="EMBL" id="QQE74794.1"/>
    </source>
</evidence>
<protein>
    <submittedName>
        <fullName evidence="7">Sporulation membrane protein YtaF</fullName>
    </submittedName>
</protein>
<evidence type="ECO:0000256" key="1">
    <source>
        <dbReference type="ARBA" id="ARBA00022475"/>
    </source>
</evidence>
<evidence type="ECO:0000256" key="5">
    <source>
        <dbReference type="SAM" id="MobiDB-lite"/>
    </source>
</evidence>
<evidence type="ECO:0000313" key="8">
    <source>
        <dbReference type="EMBL" id="QUO41879.1"/>
    </source>
</evidence>
<evidence type="ECO:0000256" key="6">
    <source>
        <dbReference type="SAM" id="Phobius"/>
    </source>
</evidence>
<evidence type="ECO:0000313" key="9">
    <source>
        <dbReference type="Proteomes" id="UP000595847"/>
    </source>
</evidence>
<organism evidence="7 9">
    <name type="scientific">Brevibacillus composti</name>
    <dbReference type="NCBI Taxonomy" id="2796470"/>
    <lineage>
        <taxon>Bacteria</taxon>
        <taxon>Bacillati</taxon>
        <taxon>Bacillota</taxon>
        <taxon>Bacilli</taxon>
        <taxon>Bacillales</taxon>
        <taxon>Paenibacillaceae</taxon>
        <taxon>Brevibacillus</taxon>
    </lineage>
</organism>
<dbReference type="NCBIfam" id="TIGR02840">
    <property type="entry name" value="spore_YtaF"/>
    <property type="match status" value="1"/>
</dbReference>
<keyword evidence="10" id="KW-1185">Reference proteome</keyword>
<feature type="transmembrane region" description="Helical" evidence="6">
    <location>
        <begin position="67"/>
        <end position="87"/>
    </location>
</feature>
<dbReference type="KEGG" id="bcop:JD108_02065"/>
<name>A0A7T5ELH5_9BACL</name>
<keyword evidence="1" id="KW-1003">Cell membrane</keyword>
<dbReference type="InterPro" id="IPR003810">
    <property type="entry name" value="Mntp/YtaF"/>
</dbReference>
<dbReference type="PANTHER" id="PTHR35529:SF2">
    <property type="entry name" value="SPORULATION PROTEIN YTAF-RELATED"/>
    <property type="match status" value="1"/>
</dbReference>